<evidence type="ECO:0000256" key="1">
    <source>
        <dbReference type="SAM" id="MobiDB-lite"/>
    </source>
</evidence>
<reference evidence="2" key="1">
    <citation type="submission" date="2020-11" db="EMBL/GenBank/DDBJ databases">
        <authorList>
            <consortium name="DOE Joint Genome Institute"/>
            <person name="Ahrendt S."/>
            <person name="Riley R."/>
            <person name="Andreopoulos W."/>
            <person name="Labutti K."/>
            <person name="Pangilinan J."/>
            <person name="Ruiz-Duenas F.J."/>
            <person name="Barrasa J.M."/>
            <person name="Sanchez-Garcia M."/>
            <person name="Camarero S."/>
            <person name="Miyauchi S."/>
            <person name="Serrano A."/>
            <person name="Linde D."/>
            <person name="Babiker R."/>
            <person name="Drula E."/>
            <person name="Ayuso-Fernandez I."/>
            <person name="Pacheco R."/>
            <person name="Padilla G."/>
            <person name="Ferreira P."/>
            <person name="Barriuso J."/>
            <person name="Kellner H."/>
            <person name="Castanera R."/>
            <person name="Alfaro M."/>
            <person name="Ramirez L."/>
            <person name="Pisabarro A.G."/>
            <person name="Kuo A."/>
            <person name="Tritt A."/>
            <person name="Lipzen A."/>
            <person name="He G."/>
            <person name="Yan M."/>
            <person name="Ng V."/>
            <person name="Cullen D."/>
            <person name="Martin F."/>
            <person name="Rosso M.-N."/>
            <person name="Henrissat B."/>
            <person name="Hibbett D."/>
            <person name="Martinez A.T."/>
            <person name="Grigoriev I.V."/>
        </authorList>
    </citation>
    <scope>NUCLEOTIDE SEQUENCE</scope>
    <source>
        <strain evidence="2">CBS 506.95</strain>
    </source>
</reference>
<feature type="region of interest" description="Disordered" evidence="1">
    <location>
        <begin position="1"/>
        <end position="68"/>
    </location>
</feature>
<name>A0A9P6JSP6_9AGAR</name>
<dbReference type="Proteomes" id="UP000807306">
    <property type="component" value="Unassembled WGS sequence"/>
</dbReference>
<accession>A0A9P6JSP6</accession>
<feature type="compositionally biased region" description="Basic residues" evidence="1">
    <location>
        <begin position="27"/>
        <end position="38"/>
    </location>
</feature>
<proteinExistence type="predicted"/>
<feature type="compositionally biased region" description="Basic residues" evidence="1">
    <location>
        <begin position="1"/>
        <end position="20"/>
    </location>
</feature>
<gene>
    <name evidence="2" type="ORF">CPB83DRAFT_847377</name>
</gene>
<evidence type="ECO:0000313" key="3">
    <source>
        <dbReference type="Proteomes" id="UP000807306"/>
    </source>
</evidence>
<organism evidence="2 3">
    <name type="scientific">Crepidotus variabilis</name>
    <dbReference type="NCBI Taxonomy" id="179855"/>
    <lineage>
        <taxon>Eukaryota</taxon>
        <taxon>Fungi</taxon>
        <taxon>Dikarya</taxon>
        <taxon>Basidiomycota</taxon>
        <taxon>Agaricomycotina</taxon>
        <taxon>Agaricomycetes</taxon>
        <taxon>Agaricomycetidae</taxon>
        <taxon>Agaricales</taxon>
        <taxon>Agaricineae</taxon>
        <taxon>Crepidotaceae</taxon>
        <taxon>Crepidotus</taxon>
    </lineage>
</organism>
<dbReference type="OrthoDB" id="2678231at2759"/>
<dbReference type="EMBL" id="MU157832">
    <property type="protein sequence ID" value="KAF9532187.1"/>
    <property type="molecule type" value="Genomic_DNA"/>
</dbReference>
<comment type="caution">
    <text evidence="2">The sequence shown here is derived from an EMBL/GenBank/DDBJ whole genome shotgun (WGS) entry which is preliminary data.</text>
</comment>
<protein>
    <submittedName>
        <fullName evidence="2">Uncharacterized protein</fullName>
    </submittedName>
</protein>
<keyword evidence="3" id="KW-1185">Reference proteome</keyword>
<sequence length="295" mass="34665">MARVARNHPVNHRNRSRHTPQRPVISPRRKHLSSKRHVVAFNTPPPTSRSSRHHAGGTNERSSNYNFDNTLFDEDESLYRCTDDEDDNVDSESDSSVFHWEEEETLFDDLMDQPSHPSSDESLVDLIDSLQDAFTDRGKLNKQEMAQILVPRYNEIKRTTKFVRETADTQYTEHLMEFNQACKDTEVSILERRDVLKAAYEAAENEKAEIIARLKLLYAHRAAVWTKLQEEIDKIRIYIPFTLTWAILRPYSSPFLQWNQRAKIWPIYLEEWNAKSRSLTMTLKLMRNLPSRKFA</sequence>
<feature type="compositionally biased region" description="Polar residues" evidence="1">
    <location>
        <begin position="59"/>
        <end position="68"/>
    </location>
</feature>
<evidence type="ECO:0000313" key="2">
    <source>
        <dbReference type="EMBL" id="KAF9532187.1"/>
    </source>
</evidence>
<dbReference type="AlphaFoldDB" id="A0A9P6JSP6"/>